<comment type="caution">
    <text evidence="2">The sequence shown here is derived from an EMBL/GenBank/DDBJ whole genome shotgun (WGS) entry which is preliminary data.</text>
</comment>
<name>A0A3L6TEU2_PANMI</name>
<evidence type="ECO:0000256" key="1">
    <source>
        <dbReference type="SAM" id="MobiDB-lite"/>
    </source>
</evidence>
<dbReference type="Proteomes" id="UP000275267">
    <property type="component" value="Unassembled WGS sequence"/>
</dbReference>
<reference evidence="3" key="1">
    <citation type="journal article" date="2019" name="Nat. Commun.">
        <title>The genome of broomcorn millet.</title>
        <authorList>
            <person name="Zou C."/>
            <person name="Miki D."/>
            <person name="Li D."/>
            <person name="Tang Q."/>
            <person name="Xiao L."/>
            <person name="Rajput S."/>
            <person name="Deng P."/>
            <person name="Jia W."/>
            <person name="Huang R."/>
            <person name="Zhang M."/>
            <person name="Sun Y."/>
            <person name="Hu J."/>
            <person name="Fu X."/>
            <person name="Schnable P.S."/>
            <person name="Li F."/>
            <person name="Zhang H."/>
            <person name="Feng B."/>
            <person name="Zhu X."/>
            <person name="Liu R."/>
            <person name="Schnable J.C."/>
            <person name="Zhu J.-K."/>
            <person name="Zhang H."/>
        </authorList>
    </citation>
    <scope>NUCLEOTIDE SEQUENCE [LARGE SCALE GENOMIC DNA]</scope>
</reference>
<gene>
    <name evidence="2" type="ORF">C2845_PM03G06600</name>
</gene>
<dbReference type="AlphaFoldDB" id="A0A3L6TEU2"/>
<protein>
    <submittedName>
        <fullName evidence="2">Uncharacterized protein</fullName>
    </submittedName>
</protein>
<evidence type="ECO:0000313" key="3">
    <source>
        <dbReference type="Proteomes" id="UP000275267"/>
    </source>
</evidence>
<feature type="region of interest" description="Disordered" evidence="1">
    <location>
        <begin position="17"/>
        <end position="71"/>
    </location>
</feature>
<keyword evidence="3" id="KW-1185">Reference proteome</keyword>
<proteinExistence type="predicted"/>
<sequence length="71" mass="7675">MESERWILGTMADLIERGERRSSGNGKSKQAAQVHAWVSSQRRERMGASAAQANSSSALSEMASVQARALP</sequence>
<organism evidence="2 3">
    <name type="scientific">Panicum miliaceum</name>
    <name type="common">Proso millet</name>
    <name type="synonym">Broomcorn millet</name>
    <dbReference type="NCBI Taxonomy" id="4540"/>
    <lineage>
        <taxon>Eukaryota</taxon>
        <taxon>Viridiplantae</taxon>
        <taxon>Streptophyta</taxon>
        <taxon>Embryophyta</taxon>
        <taxon>Tracheophyta</taxon>
        <taxon>Spermatophyta</taxon>
        <taxon>Magnoliopsida</taxon>
        <taxon>Liliopsida</taxon>
        <taxon>Poales</taxon>
        <taxon>Poaceae</taxon>
        <taxon>PACMAD clade</taxon>
        <taxon>Panicoideae</taxon>
        <taxon>Panicodae</taxon>
        <taxon>Paniceae</taxon>
        <taxon>Panicinae</taxon>
        <taxon>Panicum</taxon>
        <taxon>Panicum sect. Panicum</taxon>
    </lineage>
</organism>
<evidence type="ECO:0000313" key="2">
    <source>
        <dbReference type="EMBL" id="RLN35600.1"/>
    </source>
</evidence>
<accession>A0A3L6TEU2</accession>
<dbReference type="EMBL" id="PQIB02000002">
    <property type="protein sequence ID" value="RLN35600.1"/>
    <property type="molecule type" value="Genomic_DNA"/>
</dbReference>
<feature type="compositionally biased region" description="Low complexity" evidence="1">
    <location>
        <begin position="48"/>
        <end position="60"/>
    </location>
</feature>